<feature type="compositionally biased region" description="Basic and acidic residues" evidence="2">
    <location>
        <begin position="344"/>
        <end position="363"/>
    </location>
</feature>
<feature type="non-terminal residue" evidence="4">
    <location>
        <position position="381"/>
    </location>
</feature>
<evidence type="ECO:0000256" key="2">
    <source>
        <dbReference type="SAM" id="MobiDB-lite"/>
    </source>
</evidence>
<evidence type="ECO:0000313" key="4">
    <source>
        <dbReference type="EMBL" id="POM69567.1"/>
    </source>
</evidence>
<dbReference type="GO" id="GO:0003676">
    <property type="term" value="F:nucleic acid binding"/>
    <property type="evidence" value="ECO:0007669"/>
    <property type="project" value="InterPro"/>
</dbReference>
<keyword evidence="1" id="KW-0862">Zinc</keyword>
<dbReference type="Proteomes" id="UP000237271">
    <property type="component" value="Unassembled WGS sequence"/>
</dbReference>
<keyword evidence="5" id="KW-1185">Reference proteome</keyword>
<dbReference type="Pfam" id="PF14223">
    <property type="entry name" value="Retrotran_gag_2"/>
    <property type="match status" value="1"/>
</dbReference>
<evidence type="ECO:0000256" key="1">
    <source>
        <dbReference type="PROSITE-ProRule" id="PRU00047"/>
    </source>
</evidence>
<accession>A0A2P4XVJ0</accession>
<dbReference type="PROSITE" id="PS50158">
    <property type="entry name" value="ZF_CCHC"/>
    <property type="match status" value="1"/>
</dbReference>
<proteinExistence type="predicted"/>
<sequence>MSPSGGGNAGMSKPMKYTSEGVPKNWQGKDWPTYKWAMINVFKENDLKTIADGTLTKTMLWQDQEKFEKKQIKIMRMIGTSVLGMSKPMKYTSEGVPKNWQGKDWPTYKWAMINVFKENDLKTIADGTLTKAMLSTASAEDQEKFEKKQIKIMRMIGTSVPPEVLQQIRDKETGSEMWAELCNLFEGKQNEAIKAYTIRRLENELWDKKLAPGGDANLHLCKMFSIKSELVGLQHTIEDSTMVDMLLESLPELTEFECLKSSIRYGADPSVYTPVRVRELILAASARQKEFRTKRQGKQGGQKVGGGKGNDPDKGGNGNQQNKTNEQRKIRLCFVCGSDSHIKANCPEREEKKSGAGDGESKRKPQGNLTLSQGKKSGAGD</sequence>
<gene>
    <name evidence="4" type="ORF">PHPALM_14132</name>
</gene>
<keyword evidence="1" id="KW-0479">Metal-binding</keyword>
<dbReference type="InterPro" id="IPR001878">
    <property type="entry name" value="Znf_CCHC"/>
</dbReference>
<keyword evidence="1" id="KW-0863">Zinc-finger</keyword>
<evidence type="ECO:0000259" key="3">
    <source>
        <dbReference type="PROSITE" id="PS50158"/>
    </source>
</evidence>
<feature type="region of interest" description="Disordered" evidence="2">
    <location>
        <begin position="288"/>
        <end position="324"/>
    </location>
</feature>
<feature type="compositionally biased region" description="Gly residues" evidence="2">
    <location>
        <begin position="298"/>
        <end position="309"/>
    </location>
</feature>
<reference evidence="4 5" key="1">
    <citation type="journal article" date="2017" name="Genome Biol. Evol.">
        <title>Phytophthora megakarya and P. palmivora, closely related causal agents of cacao black pod rot, underwent increases in genome sizes and gene numbers by different mechanisms.</title>
        <authorList>
            <person name="Ali S.S."/>
            <person name="Shao J."/>
            <person name="Lary D.J."/>
            <person name="Kronmiller B."/>
            <person name="Shen D."/>
            <person name="Strem M.D."/>
            <person name="Amoako-Attah I."/>
            <person name="Akrofi A.Y."/>
            <person name="Begoude B.A."/>
            <person name="Ten Hoopen G.M."/>
            <person name="Coulibaly K."/>
            <person name="Kebe B.I."/>
            <person name="Melnick R.L."/>
            <person name="Guiltinan M.J."/>
            <person name="Tyler B.M."/>
            <person name="Meinhardt L.W."/>
            <person name="Bailey B.A."/>
        </authorList>
    </citation>
    <scope>NUCLEOTIDE SEQUENCE [LARGE SCALE GENOMIC DNA]</scope>
    <source>
        <strain evidence="5">sbr112.9</strain>
    </source>
</reference>
<comment type="caution">
    <text evidence="4">The sequence shown here is derived from an EMBL/GenBank/DDBJ whole genome shotgun (WGS) entry which is preliminary data.</text>
</comment>
<protein>
    <submittedName>
        <fullName evidence="4">Multidrug resistance protein ABC Superfamily</fullName>
    </submittedName>
</protein>
<name>A0A2P4XVJ0_9STRA</name>
<dbReference type="OrthoDB" id="122197at2759"/>
<dbReference type="EMBL" id="NCKW01007846">
    <property type="protein sequence ID" value="POM69567.1"/>
    <property type="molecule type" value="Genomic_DNA"/>
</dbReference>
<organism evidence="4 5">
    <name type="scientific">Phytophthora palmivora</name>
    <dbReference type="NCBI Taxonomy" id="4796"/>
    <lineage>
        <taxon>Eukaryota</taxon>
        <taxon>Sar</taxon>
        <taxon>Stramenopiles</taxon>
        <taxon>Oomycota</taxon>
        <taxon>Peronosporomycetes</taxon>
        <taxon>Peronosporales</taxon>
        <taxon>Peronosporaceae</taxon>
        <taxon>Phytophthora</taxon>
    </lineage>
</organism>
<feature type="region of interest" description="Disordered" evidence="2">
    <location>
        <begin position="344"/>
        <end position="381"/>
    </location>
</feature>
<dbReference type="GO" id="GO:0008270">
    <property type="term" value="F:zinc ion binding"/>
    <property type="evidence" value="ECO:0007669"/>
    <property type="project" value="UniProtKB-KW"/>
</dbReference>
<feature type="domain" description="CCHC-type" evidence="3">
    <location>
        <begin position="333"/>
        <end position="348"/>
    </location>
</feature>
<dbReference type="AlphaFoldDB" id="A0A2P4XVJ0"/>
<evidence type="ECO:0000313" key="5">
    <source>
        <dbReference type="Proteomes" id="UP000237271"/>
    </source>
</evidence>